<keyword evidence="2" id="KW-1185">Reference proteome</keyword>
<dbReference type="Proteomes" id="UP000275368">
    <property type="component" value="Chromosome"/>
</dbReference>
<gene>
    <name evidence="1" type="ORF">Back11_56700</name>
</gene>
<organism evidence="1 2">
    <name type="scientific">Paenibacillus baekrokdamisoli</name>
    <dbReference type="NCBI Taxonomy" id="1712516"/>
    <lineage>
        <taxon>Bacteria</taxon>
        <taxon>Bacillati</taxon>
        <taxon>Bacillota</taxon>
        <taxon>Bacilli</taxon>
        <taxon>Bacillales</taxon>
        <taxon>Paenibacillaceae</taxon>
        <taxon>Paenibacillus</taxon>
    </lineage>
</organism>
<accession>A0A3G9J7M3</accession>
<dbReference type="EMBL" id="AP019308">
    <property type="protein sequence ID" value="BBH24325.1"/>
    <property type="molecule type" value="Genomic_DNA"/>
</dbReference>
<dbReference type="KEGG" id="pbk:Back11_56700"/>
<proteinExistence type="predicted"/>
<evidence type="ECO:0000313" key="1">
    <source>
        <dbReference type="EMBL" id="BBH24325.1"/>
    </source>
</evidence>
<reference evidence="1 2" key="1">
    <citation type="submission" date="2018-11" db="EMBL/GenBank/DDBJ databases">
        <title>Complete genome sequence of Paenibacillus baekrokdamisoli strain KCTC 33723.</title>
        <authorList>
            <person name="Kang S.W."/>
            <person name="Lee K.C."/>
            <person name="Kim K.K."/>
            <person name="Kim J.S."/>
            <person name="Kim D.S."/>
            <person name="Ko S.H."/>
            <person name="Yang S.H."/>
            <person name="Lee J.S."/>
        </authorList>
    </citation>
    <scope>NUCLEOTIDE SEQUENCE [LARGE SCALE GENOMIC DNA]</scope>
    <source>
        <strain evidence="1 2">KCTC 33723</strain>
    </source>
</reference>
<sequence length="63" mass="7227">MPFRTKRDPQQRAAGLKKRYIKKGGCSYYKRPLLTEDENNISSLLQKRINPLQLSATAAYLSV</sequence>
<dbReference type="AlphaFoldDB" id="A0A3G9J7M3"/>
<protein>
    <submittedName>
        <fullName evidence="1">Uncharacterized protein</fullName>
    </submittedName>
</protein>
<name>A0A3G9J7M3_9BACL</name>
<evidence type="ECO:0000313" key="2">
    <source>
        <dbReference type="Proteomes" id="UP000275368"/>
    </source>
</evidence>